<dbReference type="SMART" id="SM00903">
    <property type="entry name" value="Flavin_Reduct"/>
    <property type="match status" value="1"/>
</dbReference>
<reference evidence="2" key="1">
    <citation type="submission" date="2018-05" db="EMBL/GenBank/DDBJ databases">
        <authorList>
            <person name="Lanie J.A."/>
            <person name="Ng W.-L."/>
            <person name="Kazmierczak K.M."/>
            <person name="Andrzejewski T.M."/>
            <person name="Davidsen T.M."/>
            <person name="Wayne K.J."/>
            <person name="Tettelin H."/>
            <person name="Glass J.I."/>
            <person name="Rusch D."/>
            <person name="Podicherti R."/>
            <person name="Tsui H.-C.T."/>
            <person name="Winkler M.E."/>
        </authorList>
    </citation>
    <scope>NUCLEOTIDE SEQUENCE</scope>
</reference>
<dbReference type="SUPFAM" id="SSF50475">
    <property type="entry name" value="FMN-binding split barrel"/>
    <property type="match status" value="1"/>
</dbReference>
<protein>
    <recommendedName>
        <fullName evidence="1">Flavin reductase like domain-containing protein</fullName>
    </recommendedName>
</protein>
<name>A0A382GKB8_9ZZZZ</name>
<feature type="domain" description="Flavin reductase like" evidence="1">
    <location>
        <begin position="18"/>
        <end position="171"/>
    </location>
</feature>
<proteinExistence type="predicted"/>
<dbReference type="Gene3D" id="2.30.110.10">
    <property type="entry name" value="Electron Transport, Fmn-binding Protein, Chain A"/>
    <property type="match status" value="1"/>
</dbReference>
<dbReference type="PANTHER" id="PTHR43812:SF2">
    <property type="entry name" value="FLAVIN REDUCTASE LIKE DOMAIN-CONTAINING PROTEIN"/>
    <property type="match status" value="1"/>
</dbReference>
<dbReference type="InterPro" id="IPR012349">
    <property type="entry name" value="Split_barrel_FMN-bd"/>
</dbReference>
<dbReference type="AlphaFoldDB" id="A0A382GKB8"/>
<gene>
    <name evidence="2" type="ORF">METZ01_LOCUS228460</name>
</gene>
<dbReference type="InterPro" id="IPR002563">
    <property type="entry name" value="Flavin_Rdtase-like_dom"/>
</dbReference>
<evidence type="ECO:0000313" key="2">
    <source>
        <dbReference type="EMBL" id="SVB75606.1"/>
    </source>
</evidence>
<evidence type="ECO:0000259" key="1">
    <source>
        <dbReference type="SMART" id="SM00903"/>
    </source>
</evidence>
<dbReference type="EMBL" id="UINC01056039">
    <property type="protein sequence ID" value="SVB75606.1"/>
    <property type="molecule type" value="Genomic_DNA"/>
</dbReference>
<accession>A0A382GKB8</accession>
<organism evidence="2">
    <name type="scientific">marine metagenome</name>
    <dbReference type="NCBI Taxonomy" id="408172"/>
    <lineage>
        <taxon>unclassified sequences</taxon>
        <taxon>metagenomes</taxon>
        <taxon>ecological metagenomes</taxon>
    </lineage>
</organism>
<dbReference type="GO" id="GO:0010181">
    <property type="term" value="F:FMN binding"/>
    <property type="evidence" value="ECO:0007669"/>
    <property type="project" value="InterPro"/>
</dbReference>
<dbReference type="Pfam" id="PF01613">
    <property type="entry name" value="Flavin_Reduct"/>
    <property type="match status" value="1"/>
</dbReference>
<sequence>MFYEPKKGYPFEIDPLNALVFPRPIGWISSISSKGTLNLAPYSFFNAVAYTPPQVMFAASFKPHTKEYKDSVANILKTKEFVVNFVTKSMSQKMNKSAIDAPDDIDEFNFSKIKKRKSKVVQVPSVAESPVNLECKFLKKIDLKSSIKNKYHNKIIIGEVVGIYIKNQYIKNGRIDSVAMKLIGRLGYTEYTSVTSKFKMKRPKWNYN</sequence>
<dbReference type="PANTHER" id="PTHR43812">
    <property type="entry name" value="BLR2425 PROTEIN"/>
    <property type="match status" value="1"/>
</dbReference>